<dbReference type="AlphaFoldDB" id="A0A2P5FLX8"/>
<feature type="transmembrane region" description="Helical" evidence="1">
    <location>
        <begin position="6"/>
        <end position="27"/>
    </location>
</feature>
<accession>A0A2P5FLX8</accession>
<evidence type="ECO:0000256" key="1">
    <source>
        <dbReference type="SAM" id="Phobius"/>
    </source>
</evidence>
<dbReference type="InParanoid" id="A0A2P5FLX8"/>
<reference evidence="3" key="1">
    <citation type="submission" date="2016-06" db="EMBL/GenBank/DDBJ databases">
        <title>Parallel loss of symbiosis genes in relatives of nitrogen-fixing non-legume Parasponia.</title>
        <authorList>
            <person name="Van Velzen R."/>
            <person name="Holmer R."/>
            <person name="Bu F."/>
            <person name="Rutten L."/>
            <person name="Van Zeijl A."/>
            <person name="Liu W."/>
            <person name="Santuari L."/>
            <person name="Cao Q."/>
            <person name="Sharma T."/>
            <person name="Shen D."/>
            <person name="Roswanjaya Y."/>
            <person name="Wardhani T."/>
            <person name="Kalhor M.S."/>
            <person name="Jansen J."/>
            <person name="Van den Hoogen J."/>
            <person name="Gungor B."/>
            <person name="Hartog M."/>
            <person name="Hontelez J."/>
            <person name="Verver J."/>
            <person name="Yang W.-C."/>
            <person name="Schijlen E."/>
            <person name="Repin R."/>
            <person name="Schilthuizen M."/>
            <person name="Schranz E."/>
            <person name="Heidstra R."/>
            <person name="Miyata K."/>
            <person name="Fedorova E."/>
            <person name="Kohlen W."/>
            <person name="Bisseling T."/>
            <person name="Smit S."/>
            <person name="Geurts R."/>
        </authorList>
    </citation>
    <scope>NUCLEOTIDE SEQUENCE [LARGE SCALE GENOMIC DNA]</scope>
    <source>
        <strain evidence="3">cv. RG33-2</strain>
    </source>
</reference>
<keyword evidence="1" id="KW-1133">Transmembrane helix</keyword>
<name>A0A2P5FLX8_TREOI</name>
<protein>
    <submittedName>
        <fullName evidence="2">Uncharacterized protein</fullName>
    </submittedName>
</protein>
<proteinExistence type="predicted"/>
<gene>
    <name evidence="2" type="ORF">TorRG33x02_053990</name>
</gene>
<evidence type="ECO:0000313" key="2">
    <source>
        <dbReference type="EMBL" id="PON98784.1"/>
    </source>
</evidence>
<keyword evidence="1" id="KW-0472">Membrane</keyword>
<comment type="caution">
    <text evidence="2">The sequence shown here is derived from an EMBL/GenBank/DDBJ whole genome shotgun (WGS) entry which is preliminary data.</text>
</comment>
<keyword evidence="3" id="KW-1185">Reference proteome</keyword>
<dbReference type="Proteomes" id="UP000237000">
    <property type="component" value="Unassembled WGS sequence"/>
</dbReference>
<organism evidence="2 3">
    <name type="scientific">Trema orientale</name>
    <name type="common">Charcoal tree</name>
    <name type="synonym">Celtis orientalis</name>
    <dbReference type="NCBI Taxonomy" id="63057"/>
    <lineage>
        <taxon>Eukaryota</taxon>
        <taxon>Viridiplantae</taxon>
        <taxon>Streptophyta</taxon>
        <taxon>Embryophyta</taxon>
        <taxon>Tracheophyta</taxon>
        <taxon>Spermatophyta</taxon>
        <taxon>Magnoliopsida</taxon>
        <taxon>eudicotyledons</taxon>
        <taxon>Gunneridae</taxon>
        <taxon>Pentapetalae</taxon>
        <taxon>rosids</taxon>
        <taxon>fabids</taxon>
        <taxon>Rosales</taxon>
        <taxon>Cannabaceae</taxon>
        <taxon>Trema</taxon>
    </lineage>
</organism>
<evidence type="ECO:0000313" key="3">
    <source>
        <dbReference type="Proteomes" id="UP000237000"/>
    </source>
</evidence>
<sequence length="36" mass="4242">MLCWSLCNFLYGIFGLLSLIFHLLLFCNQNLEMALF</sequence>
<dbReference type="EMBL" id="JXTC01000022">
    <property type="protein sequence ID" value="PON98784.1"/>
    <property type="molecule type" value="Genomic_DNA"/>
</dbReference>
<keyword evidence="1" id="KW-0812">Transmembrane</keyword>